<dbReference type="AlphaFoldDB" id="A0AAI9TAF1"/>
<name>A0AAI9TAF1_PENTH</name>
<proteinExistence type="predicted"/>
<dbReference type="EMBL" id="LACB01000420">
    <property type="protein sequence ID" value="KAJ9483542.1"/>
    <property type="molecule type" value="Genomic_DNA"/>
</dbReference>
<protein>
    <submittedName>
        <fullName evidence="2">Uncharacterized protein</fullName>
    </submittedName>
</protein>
<comment type="caution">
    <text evidence="2">The sequence shown here is derived from an EMBL/GenBank/DDBJ whole genome shotgun (WGS) entry which is preliminary data.</text>
</comment>
<reference evidence="2" key="2">
    <citation type="journal article" date="2016" name="Fungal Biol.">
        <title>Ochratoxin A production by Penicillium thymicola.</title>
        <authorList>
            <person name="Nguyen H.D.T."/>
            <person name="McMullin D.R."/>
            <person name="Ponomareva E."/>
            <person name="Riley R."/>
            <person name="Pomraning K.R."/>
            <person name="Baker S.E."/>
            <person name="Seifert K.A."/>
        </authorList>
    </citation>
    <scope>NUCLEOTIDE SEQUENCE</scope>
    <source>
        <strain evidence="2">DAOM 180753</strain>
    </source>
</reference>
<keyword evidence="1" id="KW-1133">Transmembrane helix</keyword>
<reference evidence="2" key="1">
    <citation type="submission" date="2015-06" db="EMBL/GenBank/DDBJ databases">
        <authorList>
            <person name="Nguyen H."/>
        </authorList>
    </citation>
    <scope>NUCLEOTIDE SEQUENCE</scope>
    <source>
        <strain evidence="2">DAOM 180753</strain>
    </source>
</reference>
<keyword evidence="1" id="KW-0472">Membrane</keyword>
<dbReference type="Proteomes" id="UP001227192">
    <property type="component" value="Unassembled WGS sequence"/>
</dbReference>
<sequence>MPSDCITSNPQIWVSVSILTWLCLVADSRLLIPVFLRILLPFPFLYPFSLFPVLPNAGLRRFGTTE</sequence>
<organism evidence="2 3">
    <name type="scientific">Penicillium thymicola</name>
    <dbReference type="NCBI Taxonomy" id="293382"/>
    <lineage>
        <taxon>Eukaryota</taxon>
        <taxon>Fungi</taxon>
        <taxon>Dikarya</taxon>
        <taxon>Ascomycota</taxon>
        <taxon>Pezizomycotina</taxon>
        <taxon>Eurotiomycetes</taxon>
        <taxon>Eurotiomycetidae</taxon>
        <taxon>Eurotiales</taxon>
        <taxon>Aspergillaceae</taxon>
        <taxon>Penicillium</taxon>
    </lineage>
</organism>
<gene>
    <name evidence="2" type="ORF">VN97_g9864</name>
</gene>
<keyword evidence="1" id="KW-0812">Transmembrane</keyword>
<keyword evidence="3" id="KW-1185">Reference proteome</keyword>
<evidence type="ECO:0000313" key="3">
    <source>
        <dbReference type="Proteomes" id="UP001227192"/>
    </source>
</evidence>
<accession>A0AAI9TAF1</accession>
<evidence type="ECO:0000256" key="1">
    <source>
        <dbReference type="SAM" id="Phobius"/>
    </source>
</evidence>
<evidence type="ECO:0000313" key="2">
    <source>
        <dbReference type="EMBL" id="KAJ9483542.1"/>
    </source>
</evidence>
<feature type="transmembrane region" description="Helical" evidence="1">
    <location>
        <begin position="12"/>
        <end position="32"/>
    </location>
</feature>